<keyword evidence="1" id="KW-0479">Metal-binding</keyword>
<evidence type="ECO:0000259" key="3">
    <source>
        <dbReference type="PROSITE" id="PS50158"/>
    </source>
</evidence>
<dbReference type="SUPFAM" id="SSF57756">
    <property type="entry name" value="Retrovirus zinc finger-like domains"/>
    <property type="match status" value="1"/>
</dbReference>
<evidence type="ECO:0000256" key="1">
    <source>
        <dbReference type="PROSITE-ProRule" id="PRU00047"/>
    </source>
</evidence>
<keyword evidence="1" id="KW-0863">Zinc-finger</keyword>
<dbReference type="Gene3D" id="4.10.60.10">
    <property type="entry name" value="Zinc finger, CCHC-type"/>
    <property type="match status" value="1"/>
</dbReference>
<evidence type="ECO:0000313" key="5">
    <source>
        <dbReference type="Proteomes" id="UP000054107"/>
    </source>
</evidence>
<feature type="domain" description="CCHC-type" evidence="3">
    <location>
        <begin position="269"/>
        <end position="286"/>
    </location>
</feature>
<keyword evidence="5" id="KW-1185">Reference proteome</keyword>
<feature type="compositionally biased region" description="Basic and acidic residues" evidence="2">
    <location>
        <begin position="400"/>
        <end position="412"/>
    </location>
</feature>
<feature type="region of interest" description="Disordered" evidence="2">
    <location>
        <begin position="373"/>
        <end position="412"/>
    </location>
</feature>
<dbReference type="SMART" id="SM00343">
    <property type="entry name" value="ZnF_C2HC"/>
    <property type="match status" value="2"/>
</dbReference>
<dbReference type="GO" id="GO:0003676">
    <property type="term" value="F:nucleic acid binding"/>
    <property type="evidence" value="ECO:0007669"/>
    <property type="project" value="InterPro"/>
</dbReference>
<organism evidence="4 5">
    <name type="scientific">Parasitella parasitica</name>
    <dbReference type="NCBI Taxonomy" id="35722"/>
    <lineage>
        <taxon>Eukaryota</taxon>
        <taxon>Fungi</taxon>
        <taxon>Fungi incertae sedis</taxon>
        <taxon>Mucoromycota</taxon>
        <taxon>Mucoromycotina</taxon>
        <taxon>Mucoromycetes</taxon>
        <taxon>Mucorales</taxon>
        <taxon>Mucorineae</taxon>
        <taxon>Mucoraceae</taxon>
        <taxon>Parasitella</taxon>
    </lineage>
</organism>
<dbReference type="OrthoDB" id="2287714at2759"/>
<sequence length="436" mass="49273">MTNISDNPGETWATMVSRHGQKRAIQLNQRNMANHTPIPLIGSIIYEDDDLQAQLMTNRAMAIIQQSLSTDSVLFSFQKGLFSDRFDAYKEIQRQISSDVEFRPLSLYDDRADGSLLIEAKFSDMDHASQAIQEGVCIQGVVYRALSTMKKAKLGELMHVQFTLLRMVDQTTLIHDLMESLSYYGRVLQVKQYRRQGFFEGQMSMIIDTSVGYQVGQGKWQEAKPLSRMLYLSKFDCFVPATYKGAPPICHFCHQSGHIRSGCPQLTKRRCFGCDRPGHIVRFCPDTKQSVVLDLEEVGEPAATPDVTDHNNVEEIPSGSESEEEVLEENPLEEVLDSGEEMVCESNDEEDEVQLACAAPQGSLHSKFAPDSVSLSMKVDPPAQKLDSPKEKSSLPSTAKAKEMSFEQKKRELDERNARLLRKNREFLREVARFNN</sequence>
<dbReference type="Proteomes" id="UP000054107">
    <property type="component" value="Unassembled WGS sequence"/>
</dbReference>
<accession>A0A0B7MYM2</accession>
<dbReference type="GO" id="GO:0008270">
    <property type="term" value="F:zinc ion binding"/>
    <property type="evidence" value="ECO:0007669"/>
    <property type="project" value="UniProtKB-KW"/>
</dbReference>
<keyword evidence="1" id="KW-0862">Zinc</keyword>
<proteinExistence type="predicted"/>
<dbReference type="InterPro" id="IPR001878">
    <property type="entry name" value="Znf_CCHC"/>
</dbReference>
<feature type="region of interest" description="Disordered" evidence="2">
    <location>
        <begin position="302"/>
        <end position="332"/>
    </location>
</feature>
<dbReference type="PROSITE" id="PS50158">
    <property type="entry name" value="ZF_CCHC"/>
    <property type="match status" value="1"/>
</dbReference>
<name>A0A0B7MYM2_9FUNG</name>
<gene>
    <name evidence="4" type="primary">PARPA_04922.1 scaffold 15694</name>
</gene>
<dbReference type="InterPro" id="IPR036875">
    <property type="entry name" value="Znf_CCHC_sf"/>
</dbReference>
<dbReference type="AlphaFoldDB" id="A0A0B7MYM2"/>
<protein>
    <recommendedName>
        <fullName evidence="3">CCHC-type domain-containing protein</fullName>
    </recommendedName>
</protein>
<feature type="compositionally biased region" description="Acidic residues" evidence="2">
    <location>
        <begin position="321"/>
        <end position="332"/>
    </location>
</feature>
<reference evidence="4 5" key="1">
    <citation type="submission" date="2014-09" db="EMBL/GenBank/DDBJ databases">
        <authorList>
            <person name="Ellenberger Sabrina"/>
        </authorList>
    </citation>
    <scope>NUCLEOTIDE SEQUENCE [LARGE SCALE GENOMIC DNA]</scope>
    <source>
        <strain evidence="4 5">CBS 412.66</strain>
    </source>
</reference>
<dbReference type="EMBL" id="LN725636">
    <property type="protein sequence ID" value="CEP11121.1"/>
    <property type="molecule type" value="Genomic_DNA"/>
</dbReference>
<evidence type="ECO:0000256" key="2">
    <source>
        <dbReference type="SAM" id="MobiDB-lite"/>
    </source>
</evidence>
<evidence type="ECO:0000313" key="4">
    <source>
        <dbReference type="EMBL" id="CEP11121.1"/>
    </source>
</evidence>